<protein>
    <submittedName>
        <fullName evidence="2">Uncharacterized protein</fullName>
    </submittedName>
</protein>
<evidence type="ECO:0000313" key="2">
    <source>
        <dbReference type="EMBL" id="JAD92041.1"/>
    </source>
</evidence>
<evidence type="ECO:0000256" key="1">
    <source>
        <dbReference type="SAM" id="MobiDB-lite"/>
    </source>
</evidence>
<dbReference type="EMBL" id="GBRH01205854">
    <property type="protein sequence ID" value="JAD92041.1"/>
    <property type="molecule type" value="Transcribed_RNA"/>
</dbReference>
<name>A0A0A9DW81_ARUDO</name>
<sequence>MHRLGRWHQLARGLGHRACPAMPAGFPTSTLVLAATRGRKGAQLSRTRSGPRRREARPQAAAEHAAAASAPHPSSSLPEARRGRASPALSRQGGGAPPPTPKRGGEQPLRRKGSRPAGICDLARRGEWEIRGGGGRICGGGRGR</sequence>
<proteinExistence type="predicted"/>
<reference evidence="2" key="1">
    <citation type="submission" date="2014-09" db="EMBL/GenBank/DDBJ databases">
        <authorList>
            <person name="Magalhaes I.L.F."/>
            <person name="Oliveira U."/>
            <person name="Santos F.R."/>
            <person name="Vidigal T.H.D.A."/>
            <person name="Brescovit A.D."/>
            <person name="Santos A.J."/>
        </authorList>
    </citation>
    <scope>NUCLEOTIDE SEQUENCE</scope>
    <source>
        <tissue evidence="2">Shoot tissue taken approximately 20 cm above the soil surface</tissue>
    </source>
</reference>
<feature type="compositionally biased region" description="Gly residues" evidence="1">
    <location>
        <begin position="131"/>
        <end position="144"/>
    </location>
</feature>
<feature type="compositionally biased region" description="Low complexity" evidence="1">
    <location>
        <begin position="58"/>
        <end position="76"/>
    </location>
</feature>
<organism evidence="2">
    <name type="scientific">Arundo donax</name>
    <name type="common">Giant reed</name>
    <name type="synonym">Donax arundinaceus</name>
    <dbReference type="NCBI Taxonomy" id="35708"/>
    <lineage>
        <taxon>Eukaryota</taxon>
        <taxon>Viridiplantae</taxon>
        <taxon>Streptophyta</taxon>
        <taxon>Embryophyta</taxon>
        <taxon>Tracheophyta</taxon>
        <taxon>Spermatophyta</taxon>
        <taxon>Magnoliopsida</taxon>
        <taxon>Liliopsida</taxon>
        <taxon>Poales</taxon>
        <taxon>Poaceae</taxon>
        <taxon>PACMAD clade</taxon>
        <taxon>Arundinoideae</taxon>
        <taxon>Arundineae</taxon>
        <taxon>Arundo</taxon>
    </lineage>
</organism>
<dbReference type="AlphaFoldDB" id="A0A0A9DW81"/>
<reference evidence="2" key="2">
    <citation type="journal article" date="2015" name="Data Brief">
        <title>Shoot transcriptome of the giant reed, Arundo donax.</title>
        <authorList>
            <person name="Barrero R.A."/>
            <person name="Guerrero F.D."/>
            <person name="Moolhuijzen P."/>
            <person name="Goolsby J.A."/>
            <person name="Tidwell J."/>
            <person name="Bellgard S.E."/>
            <person name="Bellgard M.I."/>
        </authorList>
    </citation>
    <scope>NUCLEOTIDE SEQUENCE</scope>
    <source>
        <tissue evidence="2">Shoot tissue taken approximately 20 cm above the soil surface</tissue>
    </source>
</reference>
<feature type="region of interest" description="Disordered" evidence="1">
    <location>
        <begin position="37"/>
        <end position="144"/>
    </location>
</feature>
<accession>A0A0A9DW81</accession>